<accession>A0A3G1A6N9</accession>
<name>A0A3G1A6N9_9CREN</name>
<proteinExistence type="predicted"/>
<evidence type="ECO:0000313" key="2">
    <source>
        <dbReference type="Proteomes" id="UP000266720"/>
    </source>
</evidence>
<protein>
    <submittedName>
        <fullName evidence="1">Uncharacterized protein</fullName>
    </submittedName>
</protein>
<reference evidence="2" key="1">
    <citation type="book" date="2010" name="EXTREMOPHILES" publisher="0:0-0">
        <title>Complete genome sequences of ten hyperthermophilic archaea reveal their metabolic capabilities and possible ecological roles.</title>
        <editorList>
            <person name="?"/>
        </editorList>
        <authorList>
            <person name="Ravin N.V."/>
            <person name="Mardanov A.V."/>
            <person name="Bonch-Osmolovskaya E.A."/>
            <person name="Skryabin K.G."/>
        </authorList>
    </citation>
    <scope>NUCLEOTIDE SEQUENCE [LARGE SCALE GENOMIC DNA]</scope>
    <source>
        <strain evidence="2">1505</strain>
    </source>
</reference>
<dbReference type="EMBL" id="CP007493">
    <property type="protein sequence ID" value="AJB41853.1"/>
    <property type="molecule type" value="Genomic_DNA"/>
</dbReference>
<sequence>MMCTPRPNANVLALLRRTREIPLVACDKESEEAFRRAGITTSGMLVEIGSLRFLFVV</sequence>
<dbReference type="RefSeq" id="WP_187147018.1">
    <property type="nucleotide sequence ID" value="NZ_CP007493.1"/>
</dbReference>
<dbReference type="Proteomes" id="UP000266720">
    <property type="component" value="Chromosome"/>
</dbReference>
<dbReference type="AlphaFoldDB" id="A0A3G1A6N9"/>
<dbReference type="GeneID" id="58787932"/>
<gene>
    <name evidence="1" type="ORF">TCARB_0801</name>
</gene>
<organism evidence="1 2">
    <name type="scientific">Thermofilum adornatum 1505</name>
    <dbReference type="NCBI Taxonomy" id="697581"/>
    <lineage>
        <taxon>Archaea</taxon>
        <taxon>Thermoproteota</taxon>
        <taxon>Thermoprotei</taxon>
        <taxon>Thermofilales</taxon>
        <taxon>Thermofilaceae</taxon>
        <taxon>Thermofilum</taxon>
    </lineage>
</organism>
<evidence type="ECO:0000313" key="1">
    <source>
        <dbReference type="EMBL" id="AJB41853.1"/>
    </source>
</evidence>
<dbReference type="KEGG" id="tcb:TCARB_0801"/>